<evidence type="ECO:0000256" key="4">
    <source>
        <dbReference type="ARBA" id="ARBA00023136"/>
    </source>
</evidence>
<dbReference type="Pfam" id="PF00226">
    <property type="entry name" value="DnaJ"/>
    <property type="match status" value="1"/>
</dbReference>
<dbReference type="PANTHER" id="PTHR12763:SF28">
    <property type="entry name" value="GEO10507P1-RELATED"/>
    <property type="match status" value="1"/>
</dbReference>
<gene>
    <name evidence="8" type="ORF">SAMN05421512_112222</name>
</gene>
<dbReference type="Gene3D" id="1.10.287.110">
    <property type="entry name" value="DnaJ domain"/>
    <property type="match status" value="1"/>
</dbReference>
<dbReference type="AlphaFoldDB" id="A0A285TKE9"/>
<comment type="similarity">
    <text evidence="5">Belongs to the TIM14 family.</text>
</comment>
<dbReference type="STRING" id="538381.GCA_001696535_00709"/>
<dbReference type="OrthoDB" id="9811070at2"/>
<evidence type="ECO:0000256" key="1">
    <source>
        <dbReference type="ARBA" id="ARBA00004167"/>
    </source>
</evidence>
<evidence type="ECO:0000313" key="8">
    <source>
        <dbReference type="EMBL" id="SOC23003.1"/>
    </source>
</evidence>
<evidence type="ECO:0000259" key="7">
    <source>
        <dbReference type="PROSITE" id="PS50076"/>
    </source>
</evidence>
<dbReference type="Proteomes" id="UP000219331">
    <property type="component" value="Unassembled WGS sequence"/>
</dbReference>
<dbReference type="InterPro" id="IPR036869">
    <property type="entry name" value="J_dom_sf"/>
</dbReference>
<keyword evidence="9" id="KW-1185">Reference proteome</keyword>
<evidence type="ECO:0000256" key="3">
    <source>
        <dbReference type="ARBA" id="ARBA00022989"/>
    </source>
</evidence>
<reference evidence="8 9" key="1">
    <citation type="submission" date="2017-08" db="EMBL/GenBank/DDBJ databases">
        <authorList>
            <person name="de Groot N.N."/>
        </authorList>
    </citation>
    <scope>NUCLEOTIDE SEQUENCE [LARGE SCALE GENOMIC DNA]</scope>
    <source>
        <strain evidence="8 9">USBA 352</strain>
    </source>
</reference>
<accession>A0A285TKE9</accession>
<name>A0A285TKE9_9HYPH</name>
<sequence length="236" mass="25106">MGFFLLGIGLLALLLTLAHYTTRVNPSDLARQTKTAGGVVLLAVAAAMLFFRRIDLAMLAGGFGLTLLGLRRARGFRPAGEGQNGESGATSTVRSAFLEMRLDHDSGAMAGEVLVGSFEGRPLDSLSREELAALYGELSGDPDSRALFEAYLDRREPGWRVDFEADAAAGHGSPPGTGAMTEQEAYEILGLSPGAGEAEIRAAHRRLMKRVHPDQGGSGFLAAKLNEAKDLLLDRH</sequence>
<dbReference type="InterPro" id="IPR001623">
    <property type="entry name" value="DnaJ_domain"/>
</dbReference>
<evidence type="ECO:0000313" key="9">
    <source>
        <dbReference type="Proteomes" id="UP000219331"/>
    </source>
</evidence>
<dbReference type="SMART" id="SM00271">
    <property type="entry name" value="DnaJ"/>
    <property type="match status" value="1"/>
</dbReference>
<dbReference type="CDD" id="cd06257">
    <property type="entry name" value="DnaJ"/>
    <property type="match status" value="1"/>
</dbReference>
<dbReference type="GO" id="GO:0016020">
    <property type="term" value="C:membrane"/>
    <property type="evidence" value="ECO:0007669"/>
    <property type="project" value="UniProtKB-SubCell"/>
</dbReference>
<dbReference type="PANTHER" id="PTHR12763">
    <property type="match status" value="1"/>
</dbReference>
<dbReference type="RefSeq" id="WP_097176221.1">
    <property type="nucleotide sequence ID" value="NZ_OBML01000012.1"/>
</dbReference>
<evidence type="ECO:0000256" key="2">
    <source>
        <dbReference type="ARBA" id="ARBA00022692"/>
    </source>
</evidence>
<feature type="transmembrane region" description="Helical" evidence="6">
    <location>
        <begin position="34"/>
        <end position="51"/>
    </location>
</feature>
<evidence type="ECO:0000256" key="5">
    <source>
        <dbReference type="ARBA" id="ARBA00038105"/>
    </source>
</evidence>
<comment type="subcellular location">
    <subcellularLocation>
        <location evidence="1">Membrane</location>
        <topology evidence="1">Single-pass membrane protein</topology>
    </subcellularLocation>
</comment>
<keyword evidence="4 6" id="KW-0472">Membrane</keyword>
<evidence type="ECO:0000256" key="6">
    <source>
        <dbReference type="SAM" id="Phobius"/>
    </source>
</evidence>
<dbReference type="SUPFAM" id="SSF46565">
    <property type="entry name" value="Chaperone J-domain"/>
    <property type="match status" value="1"/>
</dbReference>
<organism evidence="8 9">
    <name type="scientific">Stappia indica</name>
    <dbReference type="NCBI Taxonomy" id="538381"/>
    <lineage>
        <taxon>Bacteria</taxon>
        <taxon>Pseudomonadati</taxon>
        <taxon>Pseudomonadota</taxon>
        <taxon>Alphaproteobacteria</taxon>
        <taxon>Hyphomicrobiales</taxon>
        <taxon>Stappiaceae</taxon>
        <taxon>Stappia</taxon>
    </lineage>
</organism>
<keyword evidence="3 6" id="KW-1133">Transmembrane helix</keyword>
<dbReference type="PROSITE" id="PS50076">
    <property type="entry name" value="DNAJ_2"/>
    <property type="match status" value="1"/>
</dbReference>
<feature type="domain" description="J" evidence="7">
    <location>
        <begin position="184"/>
        <end position="236"/>
    </location>
</feature>
<dbReference type="EMBL" id="OBML01000012">
    <property type="protein sequence ID" value="SOC23003.1"/>
    <property type="molecule type" value="Genomic_DNA"/>
</dbReference>
<proteinExistence type="inferred from homology"/>
<keyword evidence="2 6" id="KW-0812">Transmembrane</keyword>
<protein>
    <submittedName>
        <fullName evidence="8">DnaJ domain-containing protein</fullName>
    </submittedName>
</protein>
<dbReference type="FunFam" id="1.10.287.110:FF:000001">
    <property type="entry name" value="Import inner membrane translocase subunit tim14"/>
    <property type="match status" value="1"/>
</dbReference>